<comment type="similarity">
    <text evidence="9 10">Belongs to the peptidase M15D family.</text>
</comment>
<evidence type="ECO:0000256" key="7">
    <source>
        <dbReference type="ARBA" id="ARBA00023049"/>
    </source>
</evidence>
<organism evidence="11 12">
    <name type="scientific">Urechidicola vernalis</name>
    <dbReference type="NCBI Taxonomy" id="3075600"/>
    <lineage>
        <taxon>Bacteria</taxon>
        <taxon>Pseudomonadati</taxon>
        <taxon>Bacteroidota</taxon>
        <taxon>Flavobacteriia</taxon>
        <taxon>Flavobacteriales</taxon>
        <taxon>Flavobacteriaceae</taxon>
        <taxon>Urechidicola</taxon>
    </lineage>
</organism>
<proteinExistence type="inferred from homology"/>
<dbReference type="PANTHER" id="PTHR43126">
    <property type="entry name" value="D-ALANYL-D-ALANINE DIPEPTIDASE"/>
    <property type="match status" value="1"/>
</dbReference>
<dbReference type="Pfam" id="PF01427">
    <property type="entry name" value="Peptidase_M15"/>
    <property type="match status" value="1"/>
</dbReference>
<keyword evidence="8 10" id="KW-0961">Cell wall biogenesis/degradation</keyword>
<sequence length="214" mass="25081">MLTFCFVSSFGQLQDGFVYVKEAIPSVKVDLRYFSSNNFVGDTIRGYNSDKLILSEKATEALKSVQLELNIKGLGLIVFDAYRPQRAVNHFAEWALKLNDTLMKKQFYPSVRKSNLFEEGYIAYKSGHTRGSTVDITLIDLKTGKEIDMGSPWDFFGVESWIENKRLTPKQKKNRKQLQKVMLKHNFKKYDKEWWHFTLKEEPFPDTYFDFEIK</sequence>
<dbReference type="HAMAP" id="MF_01924">
    <property type="entry name" value="A_A_dipeptidase"/>
    <property type="match status" value="1"/>
</dbReference>
<feature type="site" description="Transition state stabilizer" evidence="9">
    <location>
        <position position="83"/>
    </location>
</feature>
<dbReference type="EMBL" id="JAVRHV010000001">
    <property type="protein sequence ID" value="MDT0551753.1"/>
    <property type="molecule type" value="Genomic_DNA"/>
</dbReference>
<evidence type="ECO:0000256" key="4">
    <source>
        <dbReference type="ARBA" id="ARBA00022801"/>
    </source>
</evidence>
<comment type="cofactor">
    <cofactor evidence="9">
        <name>Zn(2+)</name>
        <dbReference type="ChEBI" id="CHEBI:29105"/>
    </cofactor>
    <text evidence="9">Binds 1 zinc ion per subunit.</text>
</comment>
<dbReference type="InterPro" id="IPR000755">
    <property type="entry name" value="A_A_dipeptidase"/>
</dbReference>
<keyword evidence="6 9" id="KW-0224">Dipeptidase</keyword>
<feature type="binding site" evidence="9">
    <location>
        <position position="135"/>
    </location>
    <ligand>
        <name>Zn(2+)</name>
        <dbReference type="ChEBI" id="CHEBI:29105"/>
        <note>catalytic</note>
    </ligand>
</feature>
<keyword evidence="12" id="KW-1185">Reference proteome</keyword>
<evidence type="ECO:0000256" key="6">
    <source>
        <dbReference type="ARBA" id="ARBA00022997"/>
    </source>
</evidence>
<comment type="function">
    <text evidence="9 10">Catalyzes hydrolysis of the D-alanyl-D-alanine dipeptide.</text>
</comment>
<dbReference type="SUPFAM" id="SSF55166">
    <property type="entry name" value="Hedgehog/DD-peptidase"/>
    <property type="match status" value="1"/>
</dbReference>
<evidence type="ECO:0000256" key="5">
    <source>
        <dbReference type="ARBA" id="ARBA00022833"/>
    </source>
</evidence>
<evidence type="ECO:0000256" key="10">
    <source>
        <dbReference type="PIRNR" id="PIRNR026671"/>
    </source>
</evidence>
<dbReference type="RefSeq" id="WP_311591543.1">
    <property type="nucleotide sequence ID" value="NZ_JAVRHV010000001.1"/>
</dbReference>
<keyword evidence="7 9" id="KW-0482">Metalloprotease</keyword>
<dbReference type="Proteomes" id="UP001252186">
    <property type="component" value="Unassembled WGS sequence"/>
</dbReference>
<dbReference type="PIRSF" id="PIRSF026671">
    <property type="entry name" value="AA_dipeptidase"/>
    <property type="match status" value="1"/>
</dbReference>
<gene>
    <name evidence="11" type="ORF">RM519_00720</name>
</gene>
<feature type="binding site" evidence="9">
    <location>
        <position position="196"/>
    </location>
    <ligand>
        <name>Zn(2+)</name>
        <dbReference type="ChEBI" id="CHEBI:29105"/>
        <note>catalytic</note>
    </ligand>
</feature>
<evidence type="ECO:0000256" key="2">
    <source>
        <dbReference type="ARBA" id="ARBA00022670"/>
    </source>
</evidence>
<dbReference type="EC" id="3.4.13.22" evidence="9 10"/>
<keyword evidence="2 9" id="KW-0645">Protease</keyword>
<comment type="caution">
    <text evidence="11">The sequence shown here is derived from an EMBL/GenBank/DDBJ whole genome shotgun (WGS) entry which is preliminary data.</text>
</comment>
<dbReference type="CDD" id="cd14817">
    <property type="entry name" value="D-Ala-D-Ala_dipeptidase_VanX"/>
    <property type="match status" value="1"/>
</dbReference>
<evidence type="ECO:0000313" key="11">
    <source>
        <dbReference type="EMBL" id="MDT0551753.1"/>
    </source>
</evidence>
<evidence type="ECO:0000256" key="1">
    <source>
        <dbReference type="ARBA" id="ARBA00001362"/>
    </source>
</evidence>
<keyword evidence="3 9" id="KW-0479">Metal-binding</keyword>
<feature type="active site" description="Proton donor/acceptor" evidence="9">
    <location>
        <position position="193"/>
    </location>
</feature>
<feature type="binding site" evidence="9">
    <location>
        <position position="128"/>
    </location>
    <ligand>
        <name>Zn(2+)</name>
        <dbReference type="ChEBI" id="CHEBI:29105"/>
        <note>catalytic</note>
    </ligand>
</feature>
<comment type="catalytic activity">
    <reaction evidence="1 9 10">
        <text>D-alanyl-D-alanine + H2O = 2 D-alanine</text>
        <dbReference type="Rhea" id="RHEA:20661"/>
        <dbReference type="ChEBI" id="CHEBI:15377"/>
        <dbReference type="ChEBI" id="CHEBI:57416"/>
        <dbReference type="ChEBI" id="CHEBI:57822"/>
        <dbReference type="EC" id="3.4.13.22"/>
    </reaction>
</comment>
<evidence type="ECO:0000256" key="9">
    <source>
        <dbReference type="HAMAP-Rule" id="MF_01924"/>
    </source>
</evidence>
<reference evidence="11 12" key="1">
    <citation type="submission" date="2023-09" db="EMBL/GenBank/DDBJ databases">
        <authorList>
            <person name="Rey-Velasco X."/>
        </authorList>
    </citation>
    <scope>NUCLEOTIDE SEQUENCE [LARGE SCALE GENOMIC DNA]</scope>
    <source>
        <strain evidence="11 12">P050</strain>
    </source>
</reference>
<dbReference type="InterPro" id="IPR009045">
    <property type="entry name" value="Zn_M74/Hedgehog-like"/>
</dbReference>
<dbReference type="PANTHER" id="PTHR43126:SF1">
    <property type="entry name" value="D-ALANYL-D-ALANINE DIPEPTIDASE"/>
    <property type="match status" value="1"/>
</dbReference>
<evidence type="ECO:0000256" key="3">
    <source>
        <dbReference type="ARBA" id="ARBA00022723"/>
    </source>
</evidence>
<dbReference type="Gene3D" id="3.30.1380.10">
    <property type="match status" value="1"/>
</dbReference>
<evidence type="ECO:0000313" key="12">
    <source>
        <dbReference type="Proteomes" id="UP001252186"/>
    </source>
</evidence>
<keyword evidence="5 9" id="KW-0862">Zinc</keyword>
<keyword evidence="4 9" id="KW-0378">Hydrolase</keyword>
<name>A0ABU2Y0Q3_9FLAO</name>
<accession>A0ABU2Y0Q3</accession>
<protein>
    <recommendedName>
        <fullName evidence="9 10">D-alanyl-D-alanine dipeptidase</fullName>
        <shortName evidence="9 10">D-Ala-D-Ala dipeptidase</shortName>
        <ecNumber evidence="9 10">3.4.13.22</ecNumber>
    </recommendedName>
</protein>
<evidence type="ECO:0000256" key="8">
    <source>
        <dbReference type="ARBA" id="ARBA00023316"/>
    </source>
</evidence>